<evidence type="ECO:0000313" key="10">
    <source>
        <dbReference type="Proteomes" id="UP000830671"/>
    </source>
</evidence>
<gene>
    <name evidence="9" type="ORF">CLUP02_01611</name>
</gene>
<accession>A0A9Q8SDA8</accession>
<evidence type="ECO:0000256" key="1">
    <source>
        <dbReference type="ARBA" id="ARBA00022723"/>
    </source>
</evidence>
<dbReference type="Proteomes" id="UP000830671">
    <property type="component" value="Chromosome 1"/>
</dbReference>
<dbReference type="EMBL" id="CP019471">
    <property type="protein sequence ID" value="UQC74958.1"/>
    <property type="molecule type" value="Genomic_DNA"/>
</dbReference>
<dbReference type="PANTHER" id="PTHR36206">
    <property type="entry name" value="ASPERCRYPTIN BIOSYNTHESIS CLUSTER-SPECIFIC TRANSCRIPTION REGULATOR ATNN-RELATED"/>
    <property type="match status" value="1"/>
</dbReference>
<keyword evidence="3" id="KW-0805">Transcription regulation</keyword>
<dbReference type="InterPro" id="IPR036864">
    <property type="entry name" value="Zn2-C6_fun-type_DNA-bd_sf"/>
</dbReference>
<dbReference type="InterPro" id="IPR052360">
    <property type="entry name" value="Transcr_Regulatory_Proteins"/>
</dbReference>
<evidence type="ECO:0000256" key="7">
    <source>
        <dbReference type="SAM" id="MobiDB-lite"/>
    </source>
</evidence>
<keyword evidence="2" id="KW-0862">Zinc</keyword>
<dbReference type="Gene3D" id="4.10.240.10">
    <property type="entry name" value="Zn(2)-C6 fungal-type DNA-binding domain"/>
    <property type="match status" value="1"/>
</dbReference>
<keyword evidence="6" id="KW-0539">Nucleus</keyword>
<feature type="region of interest" description="Disordered" evidence="7">
    <location>
        <begin position="252"/>
        <end position="290"/>
    </location>
</feature>
<proteinExistence type="predicted"/>
<keyword evidence="4" id="KW-0238">DNA-binding</keyword>
<evidence type="ECO:0000256" key="4">
    <source>
        <dbReference type="ARBA" id="ARBA00023125"/>
    </source>
</evidence>
<dbReference type="GeneID" id="73335660"/>
<evidence type="ECO:0000256" key="6">
    <source>
        <dbReference type="ARBA" id="ARBA00023242"/>
    </source>
</evidence>
<evidence type="ECO:0000259" key="8">
    <source>
        <dbReference type="Pfam" id="PF00172"/>
    </source>
</evidence>
<organism evidence="9 10">
    <name type="scientific">Colletotrichum lupini</name>
    <dbReference type="NCBI Taxonomy" id="145971"/>
    <lineage>
        <taxon>Eukaryota</taxon>
        <taxon>Fungi</taxon>
        <taxon>Dikarya</taxon>
        <taxon>Ascomycota</taxon>
        <taxon>Pezizomycotina</taxon>
        <taxon>Sordariomycetes</taxon>
        <taxon>Hypocreomycetidae</taxon>
        <taxon>Glomerellales</taxon>
        <taxon>Glomerellaceae</taxon>
        <taxon>Colletotrichum</taxon>
        <taxon>Colletotrichum acutatum species complex</taxon>
    </lineage>
</organism>
<dbReference type="InterPro" id="IPR001138">
    <property type="entry name" value="Zn2Cys6_DnaBD"/>
</dbReference>
<sequence length="1053" mass="119736">MALEVLEQVGTNWLTNEDTTYLHFQYDVSFYAVIPNPDHSVPDSHSAIRTGSTSSALVLPRRNCTFGRAGPVSILGEFSSDITCQPYLTTELCLVQFELDFSRKSCDLLVLAAKFSIRGALHFSNDSAFELQDLVARCNSIMKLQVNKSSKPFEASFCYVTFPRIRIVQVYQNHGLGGEFFGAMTARFSHFPSLVNLVTMRFLLSTTIFGLLLFLSGFVHSAATDIDALSLAERSGTSELVRRGWKFKSIFKGKSSKGSSSAQPEQEVESESDNEEQTAAADLSDAEDGRVPDITKRGYIFQAHRRSDSVRVDVGVMIPSPQDWKPDIFWSVDDMAVYPSENEIRVFNAINEADPTPEPRKCRFRTIMMATWKEYSNKYVSELEYVSFASITNEDALESIKQAYLWMDRSQDAGEPNELQIDKTEEGTDERKAFNWLVNQNPLGRAVRGIPSTFTAMEDKEIDRVDLWTNLTQLRVCNLTDFFLNYSLDDLLDPTDFQLRQPSIFIHSDKSFRPFLISPASQHPNYHEHPKHLAYTFCLIHSEILWTSLFIVGWPELCLYWLARIGPLSPRRRTMKEHPNYYLQTPEFLLLRTHACRRRCVACPVIASTERLAKWGRGLRVSISSIGTQIRKVKCDETKPTCNRCAATGRQCDGYSPAPSSTNKSQLRRYRPHHVFPGADGVGEGRALQFFCEVAGPYMSGAVDPHFWPKLVMQFTSFEPAARHSVIAISTLCERLQFQEDMDEEILLKDDLYALQHYNTAIHDLRTMTSPERSPVILLVCLLFITIEFLQVNREETVKHLKHGFQLLKSTIRDYAWTKEHLLPLFRRLSIYAFLHATDPRDFPNLEGLEHPIPSSFSTFYDAQRMVDDIFSRTMRLVRHGDPYRIYPEEHQIVPPDLLDEQASLASSLDQWKILFDAFEARPASPPSEPVPGQETLTTALRYVIVSRYECCRIWLNTAFGDKEYDYDSHLAVFKAMSTEAGIVDPEVLATFEGSPYFTFDTGYLPSISLIATRCLPRENMCLLAQAGDCLCEALPASLRDLSRLEIAESSNT</sequence>
<dbReference type="SUPFAM" id="SSF57701">
    <property type="entry name" value="Zn2/Cys6 DNA-binding domain"/>
    <property type="match status" value="1"/>
</dbReference>
<evidence type="ECO:0000313" key="9">
    <source>
        <dbReference type="EMBL" id="UQC74958.1"/>
    </source>
</evidence>
<evidence type="ECO:0000256" key="3">
    <source>
        <dbReference type="ARBA" id="ARBA00023015"/>
    </source>
</evidence>
<keyword evidence="10" id="KW-1185">Reference proteome</keyword>
<evidence type="ECO:0000256" key="2">
    <source>
        <dbReference type="ARBA" id="ARBA00022833"/>
    </source>
</evidence>
<name>A0A9Q8SDA8_9PEZI</name>
<feature type="domain" description="Zn(2)-C6 fungal-type" evidence="8">
    <location>
        <begin position="631"/>
        <end position="658"/>
    </location>
</feature>
<keyword evidence="5" id="KW-0804">Transcription</keyword>
<dbReference type="GO" id="GO:0000981">
    <property type="term" value="F:DNA-binding transcription factor activity, RNA polymerase II-specific"/>
    <property type="evidence" value="ECO:0007669"/>
    <property type="project" value="InterPro"/>
</dbReference>
<dbReference type="AlphaFoldDB" id="A0A9Q8SDA8"/>
<dbReference type="Pfam" id="PF00172">
    <property type="entry name" value="Zn_clus"/>
    <property type="match status" value="1"/>
</dbReference>
<dbReference type="RefSeq" id="XP_049136607.1">
    <property type="nucleotide sequence ID" value="XM_049280650.1"/>
</dbReference>
<dbReference type="GO" id="GO:0008270">
    <property type="term" value="F:zinc ion binding"/>
    <property type="evidence" value="ECO:0007669"/>
    <property type="project" value="InterPro"/>
</dbReference>
<keyword evidence="1" id="KW-0479">Metal-binding</keyword>
<protein>
    <submittedName>
        <fullName evidence="9">C6 zinc finger protein</fullName>
    </submittedName>
</protein>
<dbReference type="KEGG" id="clup:CLUP02_01611"/>
<reference evidence="9" key="1">
    <citation type="journal article" date="2021" name="Mol. Plant Microbe Interact.">
        <title>Complete Genome Sequence of the Plant-Pathogenic Fungus Colletotrichum lupini.</title>
        <authorList>
            <person name="Baroncelli R."/>
            <person name="Pensec F."/>
            <person name="Da Lio D."/>
            <person name="Boufleur T."/>
            <person name="Vicente I."/>
            <person name="Sarrocco S."/>
            <person name="Picot A."/>
            <person name="Baraldi E."/>
            <person name="Sukno S."/>
            <person name="Thon M."/>
            <person name="Le Floch G."/>
        </authorList>
    </citation>
    <scope>NUCLEOTIDE SEQUENCE</scope>
    <source>
        <strain evidence="9">IMI 504893</strain>
    </source>
</reference>
<evidence type="ECO:0000256" key="5">
    <source>
        <dbReference type="ARBA" id="ARBA00023163"/>
    </source>
</evidence>
<dbReference type="PANTHER" id="PTHR36206:SF16">
    <property type="entry name" value="TRANSCRIPTION FACTOR DOMAIN-CONTAINING PROTEIN-RELATED"/>
    <property type="match status" value="1"/>
</dbReference>
<dbReference type="CDD" id="cd00067">
    <property type="entry name" value="GAL4"/>
    <property type="match status" value="1"/>
</dbReference>
<dbReference type="GO" id="GO:0003677">
    <property type="term" value="F:DNA binding"/>
    <property type="evidence" value="ECO:0007669"/>
    <property type="project" value="UniProtKB-KW"/>
</dbReference>
<feature type="compositionally biased region" description="Acidic residues" evidence="7">
    <location>
        <begin position="266"/>
        <end position="276"/>
    </location>
</feature>